<dbReference type="Gene3D" id="3.40.50.300">
    <property type="entry name" value="P-loop containing nucleotide triphosphate hydrolases"/>
    <property type="match status" value="1"/>
</dbReference>
<proteinExistence type="predicted"/>
<organism evidence="3 4">
    <name type="scientific">Pseudonocardia kongjuensis</name>
    <dbReference type="NCBI Taxonomy" id="102227"/>
    <lineage>
        <taxon>Bacteria</taxon>
        <taxon>Bacillati</taxon>
        <taxon>Actinomycetota</taxon>
        <taxon>Actinomycetes</taxon>
        <taxon>Pseudonocardiales</taxon>
        <taxon>Pseudonocardiaceae</taxon>
        <taxon>Pseudonocardia</taxon>
    </lineage>
</organism>
<gene>
    <name evidence="3" type="ORF">GCM10009613_29990</name>
</gene>
<feature type="domain" description="AAA+ ATPase" evidence="2">
    <location>
        <begin position="40"/>
        <end position="191"/>
    </location>
</feature>
<evidence type="ECO:0000259" key="2">
    <source>
        <dbReference type="SMART" id="SM00382"/>
    </source>
</evidence>
<dbReference type="Pfam" id="PF05762">
    <property type="entry name" value="VWA_CoxE"/>
    <property type="match status" value="1"/>
</dbReference>
<dbReference type="Gene3D" id="3.40.50.410">
    <property type="entry name" value="von Willebrand factor, type A domain"/>
    <property type="match status" value="1"/>
</dbReference>
<dbReference type="InterPro" id="IPR011704">
    <property type="entry name" value="ATPase_dyneun-rel_AAA"/>
</dbReference>
<evidence type="ECO:0000256" key="1">
    <source>
        <dbReference type="SAM" id="MobiDB-lite"/>
    </source>
</evidence>
<reference evidence="4" key="1">
    <citation type="journal article" date="2019" name="Int. J. Syst. Evol. Microbiol.">
        <title>The Global Catalogue of Microorganisms (GCM) 10K type strain sequencing project: providing services to taxonomists for standard genome sequencing and annotation.</title>
        <authorList>
            <consortium name="The Broad Institute Genomics Platform"/>
            <consortium name="The Broad Institute Genome Sequencing Center for Infectious Disease"/>
            <person name="Wu L."/>
            <person name="Ma J."/>
        </authorList>
    </citation>
    <scope>NUCLEOTIDE SEQUENCE [LARGE SCALE GENOMIC DNA]</scope>
    <source>
        <strain evidence="4">JCM 11896</strain>
    </source>
</reference>
<keyword evidence="4" id="KW-1185">Reference proteome</keyword>
<feature type="compositionally biased region" description="Low complexity" evidence="1">
    <location>
        <begin position="316"/>
        <end position="338"/>
    </location>
</feature>
<dbReference type="Proteomes" id="UP001501414">
    <property type="component" value="Unassembled WGS sequence"/>
</dbReference>
<dbReference type="CDD" id="cd00198">
    <property type="entry name" value="vWFA"/>
    <property type="match status" value="1"/>
</dbReference>
<dbReference type="CDD" id="cd00009">
    <property type="entry name" value="AAA"/>
    <property type="match status" value="1"/>
</dbReference>
<accession>A0ABP4IL01</accession>
<feature type="region of interest" description="Disordered" evidence="1">
    <location>
        <begin position="424"/>
        <end position="461"/>
    </location>
</feature>
<dbReference type="InterPro" id="IPR050764">
    <property type="entry name" value="CbbQ/NirQ/NorQ/GpvN"/>
</dbReference>
<comment type="caution">
    <text evidence="3">The sequence shown here is derived from an EMBL/GenBank/DDBJ whole genome shotgun (WGS) entry which is preliminary data.</text>
</comment>
<dbReference type="InterPro" id="IPR027417">
    <property type="entry name" value="P-loop_NTPase"/>
</dbReference>
<dbReference type="InterPro" id="IPR003593">
    <property type="entry name" value="AAA+_ATPase"/>
</dbReference>
<dbReference type="InterPro" id="IPR036465">
    <property type="entry name" value="vWFA_dom_sf"/>
</dbReference>
<dbReference type="PRINTS" id="PR00830">
    <property type="entry name" value="ENDOLAPTASE"/>
</dbReference>
<feature type="compositionally biased region" description="Basic and acidic residues" evidence="1">
    <location>
        <begin position="437"/>
        <end position="448"/>
    </location>
</feature>
<evidence type="ECO:0000313" key="3">
    <source>
        <dbReference type="EMBL" id="GAA1390023.1"/>
    </source>
</evidence>
<dbReference type="EMBL" id="BAAAJK010000010">
    <property type="protein sequence ID" value="GAA1390023.1"/>
    <property type="molecule type" value="Genomic_DNA"/>
</dbReference>
<dbReference type="PANTHER" id="PTHR42759:SF1">
    <property type="entry name" value="MAGNESIUM-CHELATASE SUBUNIT CHLD"/>
    <property type="match status" value="1"/>
</dbReference>
<protein>
    <recommendedName>
        <fullName evidence="2">AAA+ ATPase domain-containing protein</fullName>
    </recommendedName>
</protein>
<dbReference type="InterPro" id="IPR008912">
    <property type="entry name" value="Uncharacterised_CoxE"/>
</dbReference>
<sequence length="646" mass="66489">MTALSGQDLPAGAARNGTRTPVPVVGLDREREVLTVALDTGRHVVLEGPPGTGKSTLLHAIARGSGRRMVFVEGNAELTPARLVGTFDPAQVLTEGYTPAAFVDGPLLTALREDGLLYLEEMNRVPEETLNVLITVLTEGEISVPRFGTVTAGPGFRLIAAMNPFDAVGTARVSQAIADRMCRVVLGYQPEDAERLITSAVTGRPASAVALAVTLTRRTRGHADVRMGSSVRGAIDLAHVLTGLAELRGESPPARDTARDALHAALSGRIRIADGVERTPESVLDEILDDVWPPESDAPPEQPDPAEETDGDQGKADGPAPADGAPGTPSAGPQQPGRSPRPPRGPRTLGRDQLASRHEGFAEVSPGLGELDEGAFDDALARDPEAAAALLADLAVATDAELRARARRIAGRVFLRLGRVGPARSRGTRRLGPRRGGHGDLDLDRTLDGWHPGAGPPRPEDLVTRDWTAHRRAICLVVDVSGSMQGEAVALAAVAAAGVVLACTNGGAGGSAQDPGVLAFGSGVQTLATHGVPRPAPDLVAELVALRGHGTTDLAAALRAASGQLAGAVAEERTVVLLSDCLHTAGDDPLGALAGIDRLHVLLPAPGGPDADARRAAGALAARGGGLCVPVARLGEVGAALTRVLT</sequence>
<dbReference type="SUPFAM" id="SSF53300">
    <property type="entry name" value="vWA-like"/>
    <property type="match status" value="1"/>
</dbReference>
<dbReference type="Pfam" id="PF07728">
    <property type="entry name" value="AAA_5"/>
    <property type="match status" value="1"/>
</dbReference>
<name>A0ABP4IL01_9PSEU</name>
<feature type="region of interest" description="Disordered" evidence="1">
    <location>
        <begin position="289"/>
        <end position="351"/>
    </location>
</feature>
<feature type="compositionally biased region" description="Basic residues" evidence="1">
    <location>
        <begin position="426"/>
        <end position="436"/>
    </location>
</feature>
<dbReference type="SUPFAM" id="SSF52540">
    <property type="entry name" value="P-loop containing nucleoside triphosphate hydrolases"/>
    <property type="match status" value="1"/>
</dbReference>
<evidence type="ECO:0000313" key="4">
    <source>
        <dbReference type="Proteomes" id="UP001501414"/>
    </source>
</evidence>
<feature type="region of interest" description="Disordered" evidence="1">
    <location>
        <begin position="1"/>
        <end position="22"/>
    </location>
</feature>
<dbReference type="PANTHER" id="PTHR42759">
    <property type="entry name" value="MOXR FAMILY PROTEIN"/>
    <property type="match status" value="1"/>
</dbReference>
<dbReference type="SMART" id="SM00382">
    <property type="entry name" value="AAA"/>
    <property type="match status" value="1"/>
</dbReference>
<dbReference type="RefSeq" id="WP_344022707.1">
    <property type="nucleotide sequence ID" value="NZ_BAAAJK010000010.1"/>
</dbReference>